<dbReference type="InterPro" id="IPR014014">
    <property type="entry name" value="RNA_helicase_DEAD_Q_motif"/>
</dbReference>
<evidence type="ECO:0000313" key="11">
    <source>
        <dbReference type="EMBL" id="CCH71201.1"/>
    </source>
</evidence>
<dbReference type="CDD" id="cd18787">
    <property type="entry name" value="SF2_C_DEAD"/>
    <property type="match status" value="1"/>
</dbReference>
<evidence type="ECO:0000256" key="3">
    <source>
        <dbReference type="ARBA" id="ARBA00022806"/>
    </source>
</evidence>
<evidence type="ECO:0000256" key="7">
    <source>
        <dbReference type="SAM" id="MobiDB-lite"/>
    </source>
</evidence>
<feature type="domain" description="Helicase C-terminal" evidence="9">
    <location>
        <begin position="543"/>
        <end position="689"/>
    </location>
</feature>
<feature type="region of interest" description="Disordered" evidence="7">
    <location>
        <begin position="1"/>
        <end position="287"/>
    </location>
</feature>
<keyword evidence="4" id="KW-0067">ATP-binding</keyword>
<dbReference type="Pfam" id="PF00270">
    <property type="entry name" value="DEAD"/>
    <property type="match status" value="1"/>
</dbReference>
<dbReference type="Gene3D" id="3.40.50.300">
    <property type="entry name" value="P-loop containing nucleotide triphosphate hydrolases"/>
    <property type="match status" value="2"/>
</dbReference>
<feature type="domain" description="DEAD-box RNA helicase Q" evidence="10">
    <location>
        <begin position="315"/>
        <end position="343"/>
    </location>
</feature>
<dbReference type="InterPro" id="IPR050079">
    <property type="entry name" value="DEAD_box_RNA_helicase"/>
</dbReference>
<proteinExistence type="inferred from homology"/>
<evidence type="ECO:0000259" key="10">
    <source>
        <dbReference type="PROSITE" id="PS51195"/>
    </source>
</evidence>
<feature type="compositionally biased region" description="Basic and acidic residues" evidence="7">
    <location>
        <begin position="37"/>
        <end position="258"/>
    </location>
</feature>
<dbReference type="eggNOG" id="COG0513">
    <property type="taxonomic scope" value="Bacteria"/>
</dbReference>
<evidence type="ECO:0000256" key="4">
    <source>
        <dbReference type="ARBA" id="ARBA00022840"/>
    </source>
</evidence>
<dbReference type="EMBL" id="CAIZ01000155">
    <property type="protein sequence ID" value="CCH71201.1"/>
    <property type="molecule type" value="Genomic_DNA"/>
</dbReference>
<dbReference type="InterPro" id="IPR001650">
    <property type="entry name" value="Helicase_C-like"/>
</dbReference>
<evidence type="ECO:0000259" key="9">
    <source>
        <dbReference type="PROSITE" id="PS51194"/>
    </source>
</evidence>
<dbReference type="Proteomes" id="UP000013167">
    <property type="component" value="Unassembled WGS sequence"/>
</dbReference>
<dbReference type="PANTHER" id="PTHR47959:SF13">
    <property type="entry name" value="ATP-DEPENDENT RNA HELICASE RHLE"/>
    <property type="match status" value="1"/>
</dbReference>
<feature type="compositionally biased region" description="Basic and acidic residues" evidence="7">
    <location>
        <begin position="264"/>
        <end position="287"/>
    </location>
</feature>
<dbReference type="GO" id="GO:0005524">
    <property type="term" value="F:ATP binding"/>
    <property type="evidence" value="ECO:0007669"/>
    <property type="project" value="UniProtKB-KW"/>
</dbReference>
<dbReference type="CDD" id="cd00268">
    <property type="entry name" value="DEADc"/>
    <property type="match status" value="1"/>
</dbReference>
<accession>N0E5A2</accession>
<keyword evidence="2" id="KW-0378">Hydrolase</keyword>
<dbReference type="InterPro" id="IPR044742">
    <property type="entry name" value="DEAD/DEAH_RhlB"/>
</dbReference>
<evidence type="ECO:0000259" key="8">
    <source>
        <dbReference type="PROSITE" id="PS51192"/>
    </source>
</evidence>
<comment type="similarity">
    <text evidence="5">Belongs to the DEAD box helicase family.</text>
</comment>
<name>N0E5A2_9MICO</name>
<dbReference type="STRING" id="1193181.BN10_820037"/>
<evidence type="ECO:0000256" key="6">
    <source>
        <dbReference type="PROSITE-ProRule" id="PRU00552"/>
    </source>
</evidence>
<dbReference type="PROSITE" id="PS51195">
    <property type="entry name" value="Q_MOTIF"/>
    <property type="match status" value="1"/>
</dbReference>
<reference evidence="11 12" key="1">
    <citation type="journal article" date="2013" name="ISME J.">
        <title>A metabolic model for members of the genus Tetrasphaera involved in enhanced biological phosphorus removal.</title>
        <authorList>
            <person name="Kristiansen R."/>
            <person name="Nguyen H.T.T."/>
            <person name="Saunders A.M."/>
            <person name="Nielsen J.L."/>
            <person name="Wimmer R."/>
            <person name="Le V.Q."/>
            <person name="McIlroy S.J."/>
            <person name="Petrovski S."/>
            <person name="Seviour R.J."/>
            <person name="Calteau A."/>
            <person name="Nielsen K.L."/>
            <person name="Nielsen P.H."/>
        </authorList>
    </citation>
    <scope>NUCLEOTIDE SEQUENCE [LARGE SCALE GENOMIC DNA]</scope>
    <source>
        <strain evidence="11 12">Lp2</strain>
    </source>
</reference>
<dbReference type="OrthoDB" id="9805696at2"/>
<dbReference type="PROSITE" id="PS51192">
    <property type="entry name" value="HELICASE_ATP_BIND_1"/>
    <property type="match status" value="1"/>
</dbReference>
<dbReference type="SUPFAM" id="SSF52540">
    <property type="entry name" value="P-loop containing nucleoside triphosphate hydrolases"/>
    <property type="match status" value="1"/>
</dbReference>
<dbReference type="SMART" id="SM00487">
    <property type="entry name" value="DEXDc"/>
    <property type="match status" value="1"/>
</dbReference>
<dbReference type="InterPro" id="IPR027417">
    <property type="entry name" value="P-loop_NTPase"/>
</dbReference>
<evidence type="ECO:0000256" key="2">
    <source>
        <dbReference type="ARBA" id="ARBA00022801"/>
    </source>
</evidence>
<dbReference type="PANTHER" id="PTHR47959">
    <property type="entry name" value="ATP-DEPENDENT RNA HELICASE RHLE-RELATED"/>
    <property type="match status" value="1"/>
</dbReference>
<dbReference type="Pfam" id="PF00271">
    <property type="entry name" value="Helicase_C"/>
    <property type="match status" value="1"/>
</dbReference>
<evidence type="ECO:0000313" key="12">
    <source>
        <dbReference type="Proteomes" id="UP000013167"/>
    </source>
</evidence>
<dbReference type="InterPro" id="IPR011545">
    <property type="entry name" value="DEAD/DEAH_box_helicase_dom"/>
</dbReference>
<keyword evidence="1" id="KW-0547">Nucleotide-binding</keyword>
<organism evidence="11 12">
    <name type="scientific">Phycicoccus elongatus Lp2</name>
    <dbReference type="NCBI Taxonomy" id="1193181"/>
    <lineage>
        <taxon>Bacteria</taxon>
        <taxon>Bacillati</taxon>
        <taxon>Actinomycetota</taxon>
        <taxon>Actinomycetes</taxon>
        <taxon>Micrococcales</taxon>
        <taxon>Intrasporangiaceae</taxon>
        <taxon>Phycicoccus</taxon>
    </lineage>
</organism>
<feature type="region of interest" description="Disordered" evidence="7">
    <location>
        <begin position="688"/>
        <end position="758"/>
    </location>
</feature>
<dbReference type="GO" id="GO:0005829">
    <property type="term" value="C:cytosol"/>
    <property type="evidence" value="ECO:0007669"/>
    <property type="project" value="TreeGrafter"/>
</dbReference>
<feature type="short sequence motif" description="Q motif" evidence="6">
    <location>
        <begin position="315"/>
        <end position="343"/>
    </location>
</feature>
<dbReference type="GO" id="GO:0003676">
    <property type="term" value="F:nucleic acid binding"/>
    <property type="evidence" value="ECO:0007669"/>
    <property type="project" value="InterPro"/>
</dbReference>
<dbReference type="AlphaFoldDB" id="N0E5A2"/>
<dbReference type="PROSITE" id="PS51194">
    <property type="entry name" value="HELICASE_CTER"/>
    <property type="match status" value="1"/>
</dbReference>
<keyword evidence="3 11" id="KW-0347">Helicase</keyword>
<feature type="compositionally biased region" description="Basic residues" evidence="7">
    <location>
        <begin position="26"/>
        <end position="36"/>
    </location>
</feature>
<comment type="caution">
    <text evidence="11">The sequence shown here is derived from an EMBL/GenBank/DDBJ whole genome shotgun (WGS) entry which is preliminary data.</text>
</comment>
<feature type="domain" description="Helicase ATP-binding" evidence="8">
    <location>
        <begin position="346"/>
        <end position="520"/>
    </location>
</feature>
<dbReference type="SMART" id="SM00490">
    <property type="entry name" value="HELICc"/>
    <property type="match status" value="1"/>
</dbReference>
<sequence>MSPKSSNSGAPKARWSAAKKAEARKGGKGPKKAHHRGQPDGPRRKDDRASSTEPKQKRPRDERSPRWDAQDPRRSRPARDDRSADRPRRFDRDDRPARVERDDRPRRDDRDERPRRFERDDRSGDRPRFQRDDRPTRFQRDDRPRRFEHDDRPRRDDREDRGSDRPRFQRDDRPRASDRDDRPRRFERDDRPARFERDERPARHDRDDRGSDRPRRFDRDDRGSDRPRFQRDDRPRRFDRDDRPRRFDRDDRSGDRPRYQRVADPIRRDRHEGRHLTPEPEVTFEEREAQRAEADSWTAYASKAKGGPAEVTADNGFAALGLPTLLVERLARDGIAEPFPIQAATIPDALAGRDVLGRGRTGSGKTLAFGLPTITRLGDGTKRESKRPRALVLVPTRELAMQVSDALEPLVHVSGLRHKLVAGGLSYDKQIDALAKGIDLLVATPGRLVDLMDRGAVHLDKVEITILDEADHMADMGFVEEMTSILDAIPEGGQRLLFSATLDRGVDTLVEKYMTDPVTHSTDDAQAAVTTMSHHVLLIDPQDKKAVTSEVANRQGPTIVFARTQLGTDRIARELRERGVLAASLHGGLSQAVRNRVLGAFREGRIPVLVATDVAARGIHVDDVGLVLQVDPPRDHKDYLHRSGRTARAGESGAVVTLALPHQKRMMERLLEQAGVDTAPVRVKPGDAHVLATGGSAPSGQPIPEEQFRPLIEAAPRGRQGRRTPGGSRGEHHRRGDRRGPRPGGRPSGRRAQWEGER</sequence>
<keyword evidence="12" id="KW-1185">Reference proteome</keyword>
<evidence type="ECO:0000256" key="5">
    <source>
        <dbReference type="ARBA" id="ARBA00038437"/>
    </source>
</evidence>
<dbReference type="InterPro" id="IPR014001">
    <property type="entry name" value="Helicase_ATP-bd"/>
</dbReference>
<gene>
    <name evidence="11" type="ORF">BN10_820037</name>
</gene>
<dbReference type="GO" id="GO:0016787">
    <property type="term" value="F:hydrolase activity"/>
    <property type="evidence" value="ECO:0007669"/>
    <property type="project" value="UniProtKB-KW"/>
</dbReference>
<protein>
    <submittedName>
        <fullName evidence="11">ATP-dependent RNA helicase</fullName>
    </submittedName>
</protein>
<dbReference type="HOGENOM" id="CLU_003041_23_1_11"/>
<evidence type="ECO:0000256" key="1">
    <source>
        <dbReference type="ARBA" id="ARBA00022741"/>
    </source>
</evidence>
<dbReference type="GO" id="GO:0003724">
    <property type="term" value="F:RNA helicase activity"/>
    <property type="evidence" value="ECO:0007669"/>
    <property type="project" value="InterPro"/>
</dbReference>